<reference evidence="2 3" key="1">
    <citation type="journal article" date="2015" name="Genome Biol. Evol.">
        <title>Phylogenomic analyses indicate that early fungi evolved digesting cell walls of algal ancestors of land plants.</title>
        <authorList>
            <person name="Chang Y."/>
            <person name="Wang S."/>
            <person name="Sekimoto S."/>
            <person name="Aerts A.L."/>
            <person name="Choi C."/>
            <person name="Clum A."/>
            <person name="LaButti K.M."/>
            <person name="Lindquist E.A."/>
            <person name="Yee Ngan C."/>
            <person name="Ohm R.A."/>
            <person name="Salamov A.A."/>
            <person name="Grigoriev I.V."/>
            <person name="Spatafora J.W."/>
            <person name="Berbee M.L."/>
        </authorList>
    </citation>
    <scope>NUCLEOTIDE SEQUENCE [LARGE SCALE GENOMIC DNA]</scope>
    <source>
        <strain evidence="2 3">NRRL 1564</strain>
    </source>
</reference>
<name>A0A2G5BB65_COERN</name>
<dbReference type="GO" id="GO:0019902">
    <property type="term" value="F:phosphatase binding"/>
    <property type="evidence" value="ECO:0007669"/>
    <property type="project" value="TreeGrafter"/>
</dbReference>
<proteinExistence type="predicted"/>
<organism evidence="2 3">
    <name type="scientific">Coemansia reversa (strain ATCC 12441 / NRRL 1564)</name>
    <dbReference type="NCBI Taxonomy" id="763665"/>
    <lineage>
        <taxon>Eukaryota</taxon>
        <taxon>Fungi</taxon>
        <taxon>Fungi incertae sedis</taxon>
        <taxon>Zoopagomycota</taxon>
        <taxon>Kickxellomycotina</taxon>
        <taxon>Kickxellomycetes</taxon>
        <taxon>Kickxellales</taxon>
        <taxon>Kickxellaceae</taxon>
        <taxon>Coemansia</taxon>
    </lineage>
</organism>
<evidence type="ECO:0000313" key="2">
    <source>
        <dbReference type="EMBL" id="PIA16232.1"/>
    </source>
</evidence>
<evidence type="ECO:0000313" key="3">
    <source>
        <dbReference type="Proteomes" id="UP000242474"/>
    </source>
</evidence>
<dbReference type="Proteomes" id="UP000242474">
    <property type="component" value="Unassembled WGS sequence"/>
</dbReference>
<protein>
    <recommendedName>
        <fullName evidence="4">Sfi1 spindle body domain-containing protein</fullName>
    </recommendedName>
</protein>
<dbReference type="OrthoDB" id="5579147at2759"/>
<feature type="compositionally biased region" description="Basic and acidic residues" evidence="1">
    <location>
        <begin position="350"/>
        <end position="367"/>
    </location>
</feature>
<dbReference type="InterPro" id="IPR052270">
    <property type="entry name" value="CACF_protein"/>
</dbReference>
<feature type="region of interest" description="Disordered" evidence="1">
    <location>
        <begin position="521"/>
        <end position="550"/>
    </location>
</feature>
<evidence type="ECO:0008006" key="4">
    <source>
        <dbReference type="Google" id="ProtNLM"/>
    </source>
</evidence>
<dbReference type="PANTHER" id="PTHR22028:SF9">
    <property type="entry name" value="SFI1 SPINDLE BODY DOMAIN-CONTAINING PROTEIN"/>
    <property type="match status" value="1"/>
</dbReference>
<sequence length="1074" mass="123925">MEDTIATPYRGRRILNRGNSVAKYNSKHESRFSVAKHTGKHGVSNNIAQRNGKDDITQTITNTTEVTGLISPHEEKDIAGGALRGFIDSRYKGKADIALLMMVRRWREIAVASSNRREELVSMWREAFVFRRETLVRKALNTWRHQLHQKMQTEDYRYRHTQMKLAEMHDRQRVLRKGFDNLIRHRDLQRRLDFWQKEQDEALVQRSFNILREAAAEKRLDSQLHVLGEQLAERRQRRMIWQCLGAWREMAAEHVAQARHAQEQAESEAEAQATKGLLRELFLGWRAIANHVEHMEDVADEQYVKTLASTTLTKLKTVAAKYARDQGVADRYSNFMIMDRAYTTLRDQFETRRQQSEETRRQEKEQTESLEAADNFYRTKCLQKSLAVWRQVTRTRQNEQQQSRVLRDWARRRIQRKRHMLLMAWYKTAAKERANVLRAEEFQGYRDRALLQRCFDRLLKRCSFVPRKPGVVDVQTMTSEPHLCDRGTSAVTEPAGFTHEVPNSVGTVGLKVQQSVHPRNAAEAAAGPGIDRGAGFSAKDVPKHSTESGATLDSQSVTFLHTMLTQWRTVAQQHAQQERQADAFTVDRHRTGNQKLCIVALRRWRMRLKQMQQLELAADTVYRRNVVQRSLLRITKYARAMELKRDEADQLRHRYLLTTAWVNLLTVANERAAERVQHAASAGAVDALDDAGNPENLNALETAPIATQDDGPLLGEDLAPDAAINSFADSVDHGLVELYFSAWRDVASELRAAEDEFADKVNRPLLQDCFRKLCNAIPAPTPSNPVGLTLNDDEREAELDGSEQQLRRIVERNTKRHALHRLMVVTRGKLMENQRLAQTMSAFVRAAAERGRLARTAQKMEREHLLRKVLTVWRTRVYVHKVQQQNADVHANGTLAYKCILHWLALTRARRAHLQTDPLQNKRLQLEAPQSEQHPHSLDIQPVRRSNGSQYERALAFRWEKQMRRAFDALLMASSNERIRVHVAQNSVSREEDLIAVADRWNKRRILRNALHHLRTSARLSVQQEQLMTCFADAWANTNLKRRVFVVLRSRISPDSSMFDSAIDNDPDTITCAS</sequence>
<dbReference type="AlphaFoldDB" id="A0A2G5BB65"/>
<accession>A0A2G5BB65</accession>
<dbReference type="EMBL" id="KZ303501">
    <property type="protein sequence ID" value="PIA16232.1"/>
    <property type="molecule type" value="Genomic_DNA"/>
</dbReference>
<feature type="region of interest" description="Disordered" evidence="1">
    <location>
        <begin position="350"/>
        <end position="369"/>
    </location>
</feature>
<dbReference type="PANTHER" id="PTHR22028">
    <property type="entry name" value="SFI1 SPINDLE BODY DOMAIN-CONTAINING PROTEIN-RELATED"/>
    <property type="match status" value="1"/>
</dbReference>
<gene>
    <name evidence="2" type="ORF">COEREDRAFT_15579</name>
</gene>
<keyword evidence="3" id="KW-1185">Reference proteome</keyword>
<evidence type="ECO:0000256" key="1">
    <source>
        <dbReference type="SAM" id="MobiDB-lite"/>
    </source>
</evidence>